<sequence length="195" mass="21717">MNVFEKDLAGVPLDSRDPEVAPIIEVIKHTQKLIAKLNNGEKSEEQVREILSQIMGREVDSSLWLLPPFYADFGRNIHFGKNVFVNSACTFMDRGGIYIDDEVFIGPKVNLITINHDINPFNRNMTICKPIHIEKRVWIGVAATILPGVRIGENSIIGANAVVTKDVPSNTIVGGNPAKVIKAIDVEKYRQELQN</sequence>
<dbReference type="PATRIC" id="fig|35818.11.peg.1077"/>
<evidence type="ECO:0000313" key="7">
    <source>
        <dbReference type="EMBL" id="KPH55978.1"/>
    </source>
</evidence>
<keyword evidence="2 7" id="KW-0808">Transferase</keyword>
<comment type="caution">
    <text evidence="7">The sequence shown here is derived from an EMBL/GenBank/DDBJ whole genome shotgun (WGS) entry which is preliminary data.</text>
</comment>
<evidence type="ECO:0000256" key="3">
    <source>
        <dbReference type="ARBA" id="ARBA00022737"/>
    </source>
</evidence>
<dbReference type="Pfam" id="PF00132">
    <property type="entry name" value="Hexapep"/>
    <property type="match status" value="1"/>
</dbReference>
<evidence type="ECO:0000313" key="8">
    <source>
        <dbReference type="Proteomes" id="UP000037997"/>
    </source>
</evidence>
<dbReference type="Gene3D" id="2.160.10.10">
    <property type="entry name" value="Hexapeptide repeat proteins"/>
    <property type="match status" value="1"/>
</dbReference>
<name>A0A0N0LTH8_9HELI</name>
<proteinExistence type="inferred from homology"/>
<dbReference type="PANTHER" id="PTHR23416">
    <property type="entry name" value="SIALIC ACID SYNTHASE-RELATED"/>
    <property type="match status" value="1"/>
</dbReference>
<organism evidence="7 8">
    <name type="scientific">Helicobacter pullorum</name>
    <dbReference type="NCBI Taxonomy" id="35818"/>
    <lineage>
        <taxon>Bacteria</taxon>
        <taxon>Pseudomonadati</taxon>
        <taxon>Campylobacterota</taxon>
        <taxon>Epsilonproteobacteria</taxon>
        <taxon>Campylobacterales</taxon>
        <taxon>Helicobacteraceae</taxon>
        <taxon>Helicobacter</taxon>
    </lineage>
</organism>
<gene>
    <name evidence="7" type="ORF">HPU229334_05460</name>
</gene>
<dbReference type="CDD" id="cd03357">
    <property type="entry name" value="LbH_MAT_GAT"/>
    <property type="match status" value="1"/>
</dbReference>
<evidence type="ECO:0000256" key="2">
    <source>
        <dbReference type="ARBA" id="ARBA00022679"/>
    </source>
</evidence>
<protein>
    <recommendedName>
        <fullName evidence="6">Nodulation protein L</fullName>
    </recommendedName>
</protein>
<dbReference type="InterPro" id="IPR018357">
    <property type="entry name" value="Hexapep_transf_CS"/>
</dbReference>
<evidence type="ECO:0000256" key="6">
    <source>
        <dbReference type="ARBA" id="ARBA00067695"/>
    </source>
</evidence>
<accession>A0A0N0LTH8</accession>
<evidence type="ECO:0000256" key="5">
    <source>
        <dbReference type="ARBA" id="ARBA00055587"/>
    </source>
</evidence>
<comment type="similarity">
    <text evidence="1">Belongs to the transferase hexapeptide repeat family.</text>
</comment>
<dbReference type="PANTHER" id="PTHR23416:SF23">
    <property type="entry name" value="ACETYLTRANSFERASE C18B11.09C-RELATED"/>
    <property type="match status" value="1"/>
</dbReference>
<dbReference type="Proteomes" id="UP000037997">
    <property type="component" value="Unassembled WGS sequence"/>
</dbReference>
<evidence type="ECO:0000256" key="1">
    <source>
        <dbReference type="ARBA" id="ARBA00007274"/>
    </source>
</evidence>
<comment type="function">
    <text evidence="5">Acetyltransferase implicated in the O-acetylation of Nod factors.</text>
</comment>
<dbReference type="InterPro" id="IPR001451">
    <property type="entry name" value="Hexapep"/>
</dbReference>
<dbReference type="STRING" id="35818.HPU229336_01020"/>
<dbReference type="RefSeq" id="WP_054197885.1">
    <property type="nucleotide sequence ID" value="NZ_JNOC01000029.1"/>
</dbReference>
<keyword evidence="4" id="KW-0012">Acyltransferase</keyword>
<dbReference type="GO" id="GO:0008374">
    <property type="term" value="F:O-acyltransferase activity"/>
    <property type="evidence" value="ECO:0007669"/>
    <property type="project" value="TreeGrafter"/>
</dbReference>
<dbReference type="EMBL" id="JNOC01000029">
    <property type="protein sequence ID" value="KPH55978.1"/>
    <property type="molecule type" value="Genomic_DNA"/>
</dbReference>
<keyword evidence="3" id="KW-0677">Repeat</keyword>
<dbReference type="SUPFAM" id="SSF51161">
    <property type="entry name" value="Trimeric LpxA-like enzymes"/>
    <property type="match status" value="1"/>
</dbReference>
<reference evidence="7 8" key="1">
    <citation type="submission" date="2014-06" db="EMBL/GenBank/DDBJ databases">
        <title>Helicobacter pullorum isolates in fresh chicken meat - phenotypic and genotypic features.</title>
        <authorList>
            <person name="Borges V."/>
            <person name="Santos A."/>
            <person name="Correia C.B."/>
            <person name="Saraiva M."/>
            <person name="Menard A."/>
            <person name="Vieira L."/>
            <person name="Sampaio D.A."/>
            <person name="Gomes J.P."/>
            <person name="Oleastro M."/>
        </authorList>
    </citation>
    <scope>NUCLEOTIDE SEQUENCE [LARGE SCALE GENOMIC DNA]</scope>
    <source>
        <strain evidence="7 8">229334/12</strain>
    </source>
</reference>
<dbReference type="AlphaFoldDB" id="A0A0N0LTH8"/>
<dbReference type="FunFam" id="2.160.10.10:FF:000025">
    <property type="entry name" value="Hexapeptide-repeat containing-acetyltransferase"/>
    <property type="match status" value="1"/>
</dbReference>
<dbReference type="InterPro" id="IPR051159">
    <property type="entry name" value="Hexapeptide_acetyltransf"/>
</dbReference>
<evidence type="ECO:0000256" key="4">
    <source>
        <dbReference type="ARBA" id="ARBA00023315"/>
    </source>
</evidence>
<dbReference type="PROSITE" id="PS00101">
    <property type="entry name" value="HEXAPEP_TRANSFERASES"/>
    <property type="match status" value="1"/>
</dbReference>
<dbReference type="InterPro" id="IPR011004">
    <property type="entry name" value="Trimer_LpxA-like_sf"/>
</dbReference>